<dbReference type="PANTHER" id="PTHR15892:SF2">
    <property type="entry name" value="LARGE RIBOSOMAL SUBUNIT PROTEIN UL30M"/>
    <property type="match status" value="1"/>
</dbReference>
<reference evidence="8" key="1">
    <citation type="submission" date="2020-02" db="EMBL/GenBank/DDBJ databases">
        <authorList>
            <person name="Meier V. D."/>
        </authorList>
    </citation>
    <scope>NUCLEOTIDE SEQUENCE</scope>
    <source>
        <strain evidence="8">AVDCRST_MAG73</strain>
    </source>
</reference>
<dbReference type="SUPFAM" id="SSF55129">
    <property type="entry name" value="Ribosomal protein L30p/L7e"/>
    <property type="match status" value="1"/>
</dbReference>
<organism evidence="8">
    <name type="scientific">uncultured Thermomicrobiales bacterium</name>
    <dbReference type="NCBI Taxonomy" id="1645740"/>
    <lineage>
        <taxon>Bacteria</taxon>
        <taxon>Pseudomonadati</taxon>
        <taxon>Thermomicrobiota</taxon>
        <taxon>Thermomicrobia</taxon>
        <taxon>Thermomicrobiales</taxon>
        <taxon>environmental samples</taxon>
    </lineage>
</organism>
<evidence type="ECO:0000256" key="5">
    <source>
        <dbReference type="ARBA" id="ARBA00035492"/>
    </source>
</evidence>
<gene>
    <name evidence="8" type="ORF">AVDCRST_MAG73-3874</name>
</gene>
<evidence type="ECO:0000256" key="1">
    <source>
        <dbReference type="ARBA" id="ARBA00007594"/>
    </source>
</evidence>
<dbReference type="CDD" id="cd01658">
    <property type="entry name" value="Ribosomal_L30"/>
    <property type="match status" value="1"/>
</dbReference>
<dbReference type="GO" id="GO:0003735">
    <property type="term" value="F:structural constituent of ribosome"/>
    <property type="evidence" value="ECO:0007669"/>
    <property type="project" value="InterPro"/>
</dbReference>
<dbReference type="HAMAP" id="MF_01371_B">
    <property type="entry name" value="Ribosomal_uL30_B"/>
    <property type="match status" value="1"/>
</dbReference>
<feature type="domain" description="Large ribosomal subunit protein uL30-like ferredoxin-like fold" evidence="7">
    <location>
        <begin position="19"/>
        <end position="69"/>
    </location>
</feature>
<dbReference type="Gene3D" id="3.30.1390.20">
    <property type="entry name" value="Ribosomal protein L30, ferredoxin-like fold domain"/>
    <property type="match status" value="1"/>
</dbReference>
<proteinExistence type="inferred from homology"/>
<evidence type="ECO:0000256" key="4">
    <source>
        <dbReference type="ARBA" id="ARBA00023274"/>
    </source>
</evidence>
<protein>
    <recommendedName>
        <fullName evidence="5">50S ribosomal protein L30</fullName>
    </recommendedName>
</protein>
<keyword evidence="3 8" id="KW-0689">Ribosomal protein</keyword>
<dbReference type="PANTHER" id="PTHR15892">
    <property type="entry name" value="MITOCHONDRIAL RIBOSOMAL PROTEIN L30"/>
    <property type="match status" value="1"/>
</dbReference>
<feature type="region of interest" description="Disordered" evidence="6">
    <location>
        <begin position="76"/>
        <end position="101"/>
    </location>
</feature>
<evidence type="ECO:0000256" key="2">
    <source>
        <dbReference type="ARBA" id="ARBA00011838"/>
    </source>
</evidence>
<sequence>MSDDQQIAAVPTPVPGATLRITQIRSTIGRPKDQELTIRAIGLRRINHTVERADNASMRGMVTKVRHLVEVEEVSADAAGRERPPAKRRGLALNFPPRATE</sequence>
<evidence type="ECO:0000256" key="3">
    <source>
        <dbReference type="ARBA" id="ARBA00022980"/>
    </source>
</evidence>
<dbReference type="EMBL" id="CADCWE010000253">
    <property type="protein sequence ID" value="CAA9562753.1"/>
    <property type="molecule type" value="Genomic_DNA"/>
</dbReference>
<evidence type="ECO:0000313" key="8">
    <source>
        <dbReference type="EMBL" id="CAA9562753.1"/>
    </source>
</evidence>
<accession>A0A6J4UZT4</accession>
<comment type="subunit">
    <text evidence="2">Part of the 50S ribosomal subunit.</text>
</comment>
<dbReference type="FunFam" id="3.30.1390.20:FF:000001">
    <property type="entry name" value="50S ribosomal protein L30"/>
    <property type="match status" value="1"/>
</dbReference>
<comment type="similarity">
    <text evidence="1">Belongs to the universal ribosomal protein uL30 family.</text>
</comment>
<dbReference type="GO" id="GO:0006412">
    <property type="term" value="P:translation"/>
    <property type="evidence" value="ECO:0007669"/>
    <property type="project" value="InterPro"/>
</dbReference>
<dbReference type="GO" id="GO:0022625">
    <property type="term" value="C:cytosolic large ribosomal subunit"/>
    <property type="evidence" value="ECO:0007669"/>
    <property type="project" value="TreeGrafter"/>
</dbReference>
<evidence type="ECO:0000256" key="6">
    <source>
        <dbReference type="SAM" id="MobiDB-lite"/>
    </source>
</evidence>
<evidence type="ECO:0000259" key="7">
    <source>
        <dbReference type="Pfam" id="PF00327"/>
    </source>
</evidence>
<dbReference type="InterPro" id="IPR016082">
    <property type="entry name" value="Ribosomal_uL30_ferredoxin-like"/>
</dbReference>
<dbReference type="InterPro" id="IPR005996">
    <property type="entry name" value="Ribosomal_uL30_bac-type"/>
</dbReference>
<dbReference type="InterPro" id="IPR036919">
    <property type="entry name" value="Ribo_uL30_ferredoxin-like_sf"/>
</dbReference>
<name>A0A6J4UZT4_9BACT</name>
<dbReference type="Pfam" id="PF00327">
    <property type="entry name" value="Ribosomal_L30"/>
    <property type="match status" value="1"/>
</dbReference>
<dbReference type="NCBIfam" id="TIGR01308">
    <property type="entry name" value="rpmD_bact"/>
    <property type="match status" value="1"/>
</dbReference>
<dbReference type="AlphaFoldDB" id="A0A6J4UZT4"/>
<keyword evidence="4" id="KW-0687">Ribonucleoprotein</keyword>